<evidence type="ECO:0000259" key="4">
    <source>
        <dbReference type="Pfam" id="PF04055"/>
    </source>
</evidence>
<dbReference type="SFLD" id="SFLDG01084">
    <property type="entry name" value="Uncharacterised_Radical_SAM_Su"/>
    <property type="match status" value="1"/>
</dbReference>
<comment type="caution">
    <text evidence="6">The sequence shown here is derived from an EMBL/GenBank/DDBJ whole genome shotgun (WGS) entry which is preliminary data.</text>
</comment>
<evidence type="ECO:0000256" key="3">
    <source>
        <dbReference type="ARBA" id="ARBA00023014"/>
    </source>
</evidence>
<keyword evidence="1" id="KW-0479">Metal-binding</keyword>
<dbReference type="InterPro" id="IPR040086">
    <property type="entry name" value="MJ0683-like"/>
</dbReference>
<dbReference type="SUPFAM" id="SSF102114">
    <property type="entry name" value="Radical SAM enzymes"/>
    <property type="match status" value="1"/>
</dbReference>
<dbReference type="Gene3D" id="3.80.30.30">
    <property type="match status" value="1"/>
</dbReference>
<accession>A0A371R6W7</accession>
<reference evidence="7 8" key="1">
    <citation type="submission" date="2017-07" db="EMBL/GenBank/DDBJ databases">
        <title>Draft genome sequence of aerobic hyperthermophilic archaea, Pyrobaculum aerophilum YKB31 and YKB32.</title>
        <authorList>
            <person name="Mochizuki T."/>
            <person name="Berliner A.J."/>
            <person name="Yoshida-Takashima Y."/>
            <person name="Takaki Y."/>
            <person name="Nunoura T."/>
            <person name="Takai K."/>
        </authorList>
    </citation>
    <scope>NUCLEOTIDE SEQUENCE [LARGE SCALE GENOMIC DNA]</scope>
    <source>
        <strain evidence="5 8">YKB31</strain>
        <strain evidence="6 7">YKB32</strain>
    </source>
</reference>
<dbReference type="CDD" id="cd01335">
    <property type="entry name" value="Radical_SAM"/>
    <property type="match status" value="1"/>
</dbReference>
<dbReference type="Pfam" id="PF04055">
    <property type="entry name" value="Radical_SAM"/>
    <property type="match status" value="1"/>
</dbReference>
<keyword evidence="2" id="KW-0408">Iron</keyword>
<protein>
    <submittedName>
        <fullName evidence="6">Radical SAM protein</fullName>
    </submittedName>
</protein>
<dbReference type="PANTHER" id="PTHR43432">
    <property type="entry name" value="SLR0285 PROTEIN"/>
    <property type="match status" value="1"/>
</dbReference>
<evidence type="ECO:0000313" key="6">
    <source>
        <dbReference type="EMBL" id="RFB00282.1"/>
    </source>
</evidence>
<dbReference type="GO" id="GO:0003824">
    <property type="term" value="F:catalytic activity"/>
    <property type="evidence" value="ECO:0007669"/>
    <property type="project" value="InterPro"/>
</dbReference>
<keyword evidence="3" id="KW-0411">Iron-sulfur</keyword>
<gene>
    <name evidence="5" type="ORF">CGL51_09515</name>
    <name evidence="6" type="ORF">CGL52_01555</name>
</gene>
<dbReference type="RefSeq" id="WP_116421556.1">
    <property type="nucleotide sequence ID" value="NZ_NMUE01000033.1"/>
</dbReference>
<dbReference type="InterPro" id="IPR007197">
    <property type="entry name" value="rSAM"/>
</dbReference>
<dbReference type="EMBL" id="NMUF01000002">
    <property type="protein sequence ID" value="RFB00282.1"/>
    <property type="molecule type" value="Genomic_DNA"/>
</dbReference>
<dbReference type="OrthoDB" id="15538at2157"/>
<dbReference type="GO" id="GO:0046872">
    <property type="term" value="F:metal ion binding"/>
    <property type="evidence" value="ECO:0007669"/>
    <property type="project" value="UniProtKB-KW"/>
</dbReference>
<dbReference type="Proteomes" id="UP000257123">
    <property type="component" value="Unassembled WGS sequence"/>
</dbReference>
<evidence type="ECO:0000256" key="2">
    <source>
        <dbReference type="ARBA" id="ARBA00023004"/>
    </source>
</evidence>
<evidence type="ECO:0000313" key="8">
    <source>
        <dbReference type="Proteomes" id="UP000257123"/>
    </source>
</evidence>
<sequence length="276" mass="31615">MVLVISSALSEEKSGKGLSTGWAVNFAIGCTHGCLFCYVQRIAEKLNPWRLPKNAFERGWGSYLYTKPNLEEEIAKTPWHKWRGEVILMSSTHDPYLPELYFPHKWPRRILEAALPHGVGFNVLTRSTLALQDLDLFIKYREQVRLMSSIPTLDDGFARVTEPKAPPPTARLAMLKKAKAAGARIGVIVAPIIPRAGWRQDLDKLFRAIAELEPEVVYGEMLHPRGSNLAIMRERGVQFWTPTKELDRAVGAYFELLLTEYNLNGKYWYEWDKYNH</sequence>
<dbReference type="AlphaFoldDB" id="A0A371R6W7"/>
<evidence type="ECO:0000313" key="7">
    <source>
        <dbReference type="Proteomes" id="UP000256877"/>
    </source>
</evidence>
<name>A0A371R6W7_9CREN</name>
<dbReference type="Proteomes" id="UP000256877">
    <property type="component" value="Unassembled WGS sequence"/>
</dbReference>
<dbReference type="PANTHER" id="PTHR43432:SF3">
    <property type="entry name" value="SLR0285 PROTEIN"/>
    <property type="match status" value="1"/>
</dbReference>
<evidence type="ECO:0000256" key="1">
    <source>
        <dbReference type="ARBA" id="ARBA00022723"/>
    </source>
</evidence>
<dbReference type="GO" id="GO:0051536">
    <property type="term" value="F:iron-sulfur cluster binding"/>
    <property type="evidence" value="ECO:0007669"/>
    <property type="project" value="UniProtKB-KW"/>
</dbReference>
<organism evidence="6 7">
    <name type="scientific">Pyrobaculum aerophilum</name>
    <dbReference type="NCBI Taxonomy" id="13773"/>
    <lineage>
        <taxon>Archaea</taxon>
        <taxon>Thermoproteota</taxon>
        <taxon>Thermoprotei</taxon>
        <taxon>Thermoproteales</taxon>
        <taxon>Thermoproteaceae</taxon>
        <taxon>Pyrobaculum</taxon>
    </lineage>
</organism>
<dbReference type="EMBL" id="NMUE01000033">
    <property type="protein sequence ID" value="RFA94618.1"/>
    <property type="molecule type" value="Genomic_DNA"/>
</dbReference>
<evidence type="ECO:0000313" key="5">
    <source>
        <dbReference type="EMBL" id="RFA94618.1"/>
    </source>
</evidence>
<feature type="domain" description="Radical SAM core" evidence="4">
    <location>
        <begin position="25"/>
        <end position="194"/>
    </location>
</feature>
<dbReference type="InterPro" id="IPR058240">
    <property type="entry name" value="rSAM_sf"/>
</dbReference>
<dbReference type="SFLD" id="SFLDS00029">
    <property type="entry name" value="Radical_SAM"/>
    <property type="match status" value="1"/>
</dbReference>
<proteinExistence type="predicted"/>